<evidence type="ECO:0000313" key="7">
    <source>
        <dbReference type="Proteomes" id="UP001142489"/>
    </source>
</evidence>
<dbReference type="GO" id="GO:0005739">
    <property type="term" value="C:mitochondrion"/>
    <property type="evidence" value="ECO:0007669"/>
    <property type="project" value="UniProtKB-SubCell"/>
</dbReference>
<dbReference type="OrthoDB" id="1107506at2759"/>
<proteinExistence type="predicted"/>
<dbReference type="EMBL" id="JAPFRF010000023">
    <property type="protein sequence ID" value="KAJ7304129.1"/>
    <property type="molecule type" value="Genomic_DNA"/>
</dbReference>
<dbReference type="InterPro" id="IPR048280">
    <property type="entry name" value="COX6B-like"/>
</dbReference>
<evidence type="ECO:0000256" key="3">
    <source>
        <dbReference type="ARBA" id="ARBA00023157"/>
    </source>
</evidence>
<dbReference type="InterPro" id="IPR003213">
    <property type="entry name" value="Cyt_c_oxidase_su6B"/>
</dbReference>
<comment type="subcellular location">
    <subcellularLocation>
        <location evidence="1">Mitochondrion</location>
    </subcellularLocation>
</comment>
<comment type="caution">
    <text evidence="6">The sequence shown here is derived from an EMBL/GenBank/DDBJ whole genome shotgun (WGS) entry which is preliminary data.</text>
</comment>
<dbReference type="Gene3D" id="1.10.10.140">
    <property type="entry name" value="Cytochrome c oxidase, subunit VIb"/>
    <property type="match status" value="1"/>
</dbReference>
<keyword evidence="2" id="KW-0496">Mitochondrion</keyword>
<dbReference type="GO" id="GO:0045277">
    <property type="term" value="C:respiratory chain complex IV"/>
    <property type="evidence" value="ECO:0007669"/>
    <property type="project" value="InterPro"/>
</dbReference>
<dbReference type="SUPFAM" id="SSF47694">
    <property type="entry name" value="Cytochrome c oxidase subunit h"/>
    <property type="match status" value="1"/>
</dbReference>
<reference evidence="6" key="1">
    <citation type="journal article" date="2023" name="DNA Res.">
        <title>Chromosome-level genome assembly of Phrynocephalus forsythii using third-generation DNA sequencing and Hi-C analysis.</title>
        <authorList>
            <person name="Qi Y."/>
            <person name="Zhao W."/>
            <person name="Zhao Y."/>
            <person name="Niu C."/>
            <person name="Cao S."/>
            <person name="Zhang Y."/>
        </authorList>
    </citation>
    <scope>NUCLEOTIDE SEQUENCE</scope>
    <source>
        <tissue evidence="6">Muscle</tissue>
    </source>
</reference>
<evidence type="ECO:0000256" key="2">
    <source>
        <dbReference type="ARBA" id="ARBA00023128"/>
    </source>
</evidence>
<evidence type="ECO:0000256" key="1">
    <source>
        <dbReference type="ARBA" id="ARBA00004173"/>
    </source>
</evidence>
<keyword evidence="7" id="KW-1185">Reference proteome</keyword>
<evidence type="ECO:0000313" key="6">
    <source>
        <dbReference type="EMBL" id="KAJ7304129.1"/>
    </source>
</evidence>
<dbReference type="InterPro" id="IPR036549">
    <property type="entry name" value="CX6/COA6-like_sf"/>
</dbReference>
<evidence type="ECO:0000256" key="4">
    <source>
        <dbReference type="ARBA" id="ARBA00040060"/>
    </source>
</evidence>
<dbReference type="Proteomes" id="UP001142489">
    <property type="component" value="Unassembled WGS sequence"/>
</dbReference>
<keyword evidence="3" id="KW-1015">Disulfide bond</keyword>
<dbReference type="FunFam" id="1.10.10.140:FF:000001">
    <property type="entry name" value="Cytochrome c oxidase subunit 6B1"/>
    <property type="match status" value="1"/>
</dbReference>
<accession>A0A9Q0X6M0</accession>
<protein>
    <recommendedName>
        <fullName evidence="4">Cytochrome c oxidase subunit 6B1</fullName>
    </recommendedName>
    <alternativeName>
        <fullName evidence="5">Cytochrome c oxidase subunit VIb isoform 1</fullName>
    </alternativeName>
</protein>
<evidence type="ECO:0000256" key="5">
    <source>
        <dbReference type="ARBA" id="ARBA00042114"/>
    </source>
</evidence>
<dbReference type="CDD" id="cd00926">
    <property type="entry name" value="Cyt_c_Oxidase_VIb"/>
    <property type="match status" value="1"/>
</dbReference>
<dbReference type="AlphaFoldDB" id="A0A9Q0X6M0"/>
<organism evidence="6 7">
    <name type="scientific">Phrynocephalus forsythii</name>
    <dbReference type="NCBI Taxonomy" id="171643"/>
    <lineage>
        <taxon>Eukaryota</taxon>
        <taxon>Metazoa</taxon>
        <taxon>Chordata</taxon>
        <taxon>Craniata</taxon>
        <taxon>Vertebrata</taxon>
        <taxon>Euteleostomi</taxon>
        <taxon>Lepidosauria</taxon>
        <taxon>Squamata</taxon>
        <taxon>Bifurcata</taxon>
        <taxon>Unidentata</taxon>
        <taxon>Episquamata</taxon>
        <taxon>Toxicofera</taxon>
        <taxon>Iguania</taxon>
        <taxon>Acrodonta</taxon>
        <taxon>Agamidae</taxon>
        <taxon>Agaminae</taxon>
        <taxon>Phrynocephalus</taxon>
    </lineage>
</organism>
<gene>
    <name evidence="6" type="ORF">JRQ81_011656</name>
</gene>
<dbReference type="Pfam" id="PF02297">
    <property type="entry name" value="COX6B"/>
    <property type="match status" value="1"/>
</dbReference>
<sequence>MSEVQEMRKKLAEYTTAPFDARFPNQNQSRNCYQNYLDFHRCEKSLAAKGKDLYICQWYKRVYQSLCPTSWHSFAWGGHLIHCEELRYSGVNPNQLEDFLLSAVLLALGDFPESVWLLDWETVRRGKEHLCKNNPFEGDSSVSAGFVPSGEGVPITT</sequence>
<name>A0A9Q0X6M0_9SAUR</name>
<dbReference type="PANTHER" id="PTHR11387">
    <property type="entry name" value="CYTOCHROME C OXIDASE SUBUNIT 6B"/>
    <property type="match status" value="1"/>
</dbReference>